<evidence type="ECO:0000259" key="11">
    <source>
        <dbReference type="PROSITE" id="PS51846"/>
    </source>
</evidence>
<evidence type="ECO:0000256" key="2">
    <source>
        <dbReference type="ARBA" id="ARBA00022692"/>
    </source>
</evidence>
<gene>
    <name evidence="12" type="ORF">NDES1114_LOCUS10256</name>
</gene>
<dbReference type="AlphaFoldDB" id="A0A7S1LL04"/>
<sequence length="657" mass="69836">MRWAFASFALCLALLCVAVAAQETAEGDGMFGVPVTSNASGYSPPAAAESGESSKKISTGTLVGYIIADIILLCGAALFAGLTLSIMGLDTLSLEIIATSGQEPDRTYAEKILPIRRLGNQLLCTLILGNVMVNTLIAQITDRFVSGWVGVALSTALITVGGEILPQATMSAHAMRVGAGSAPIVRFFLVLFYPICKPISLFLDRAIGNDPGQIYEREELKKLFALHAQEHGAASGIADSDLNLLFGAMDLGSVTVGDVMTPMADIFMLEASERLDSNQLQNIWQSGHSRIPVFKTSRMNIVGVLYAKDLLMVNPEEESRIHDFVKFHRRHIIAVSADTTLTMMLRQFQTGSSHIALVRRVAIRGNADPVYEAVGIVTLDDVIARLIGDEIRDDENDNADDVDDHAAMIQAAMPHLNVAVAPAHNFHGPMVTAAAAALYGTMAARNDRTLGPVSGAALRLVRAASVTGNHRKATVLFLRESVPQFASFDAATLADFVASHGMIYEVIAPSCARGLRTTSKRNVWLYKIGCASTMFTLIIQGAVQVILPAATSDPTAAPATNASASASAGLGSPVVPAVPHTKSEPLFMELPSWSVLGAPVLDGARGHGVTGTYLPDYSARVVANTTILQFHLSDLARFFGDFSSSSSITSSRHHPPA</sequence>
<reference evidence="12" key="1">
    <citation type="submission" date="2021-01" db="EMBL/GenBank/DDBJ databases">
        <authorList>
            <person name="Corre E."/>
            <person name="Pelletier E."/>
            <person name="Niang G."/>
            <person name="Scheremetjew M."/>
            <person name="Finn R."/>
            <person name="Kale V."/>
            <person name="Holt S."/>
            <person name="Cochrane G."/>
            <person name="Meng A."/>
            <person name="Brown T."/>
            <person name="Cohen L."/>
        </authorList>
    </citation>
    <scope>NUCLEOTIDE SEQUENCE</scope>
    <source>
        <strain evidence="12">CCAP 1951/1</strain>
    </source>
</reference>
<dbReference type="PANTHER" id="PTHR12064">
    <property type="entry name" value="METAL TRANSPORTER CNNM"/>
    <property type="match status" value="1"/>
</dbReference>
<feature type="transmembrane region" description="Helical" evidence="8">
    <location>
        <begin position="122"/>
        <end position="141"/>
    </location>
</feature>
<dbReference type="Gene3D" id="3.10.580.10">
    <property type="entry name" value="CBS-domain"/>
    <property type="match status" value="1"/>
</dbReference>
<dbReference type="PANTHER" id="PTHR12064:SF81">
    <property type="entry name" value="CNNM TRANSMEMBRANE DOMAIN-CONTAINING PROTEIN"/>
    <property type="match status" value="1"/>
</dbReference>
<protein>
    <recommendedName>
        <fullName evidence="13">CNNM transmembrane domain-containing protein</fullName>
    </recommendedName>
</protein>
<evidence type="ECO:0000256" key="6">
    <source>
        <dbReference type="PROSITE-ProRule" id="PRU00703"/>
    </source>
</evidence>
<dbReference type="CDD" id="cd04590">
    <property type="entry name" value="CBS_pair_CorC_HlyC_assoc"/>
    <property type="match status" value="1"/>
</dbReference>
<evidence type="ECO:0000256" key="4">
    <source>
        <dbReference type="ARBA" id="ARBA00022989"/>
    </source>
</evidence>
<feature type="domain" description="CBS" evidence="10">
    <location>
        <begin position="328"/>
        <end position="395"/>
    </location>
</feature>
<evidence type="ECO:0000256" key="7">
    <source>
        <dbReference type="PROSITE-ProRule" id="PRU01193"/>
    </source>
</evidence>
<keyword evidence="6" id="KW-0129">CBS domain</keyword>
<keyword evidence="2 7" id="KW-0812">Transmembrane</keyword>
<keyword evidence="3" id="KW-0677">Repeat</keyword>
<dbReference type="PROSITE" id="PS51846">
    <property type="entry name" value="CNNM"/>
    <property type="match status" value="1"/>
</dbReference>
<accession>A0A7S1LL04</accession>
<proteinExistence type="predicted"/>
<feature type="chain" id="PRO_5030648924" description="CNNM transmembrane domain-containing protein" evidence="9">
    <location>
        <begin position="22"/>
        <end position="657"/>
    </location>
</feature>
<feature type="transmembrane region" description="Helical" evidence="8">
    <location>
        <begin position="177"/>
        <end position="195"/>
    </location>
</feature>
<dbReference type="GO" id="GO:0016020">
    <property type="term" value="C:membrane"/>
    <property type="evidence" value="ECO:0007669"/>
    <property type="project" value="UniProtKB-SubCell"/>
</dbReference>
<evidence type="ECO:0000256" key="3">
    <source>
        <dbReference type="ARBA" id="ARBA00022737"/>
    </source>
</evidence>
<comment type="subcellular location">
    <subcellularLocation>
        <location evidence="1">Membrane</location>
        <topology evidence="1">Multi-pass membrane protein</topology>
    </subcellularLocation>
</comment>
<dbReference type="InterPro" id="IPR000644">
    <property type="entry name" value="CBS_dom"/>
</dbReference>
<dbReference type="Pfam" id="PF01595">
    <property type="entry name" value="CNNM"/>
    <property type="match status" value="1"/>
</dbReference>
<evidence type="ECO:0008006" key="13">
    <source>
        <dbReference type="Google" id="ProtNLM"/>
    </source>
</evidence>
<name>A0A7S1LL04_NEODS</name>
<keyword evidence="5 7" id="KW-0472">Membrane</keyword>
<keyword evidence="9" id="KW-0732">Signal</keyword>
<evidence type="ECO:0000256" key="9">
    <source>
        <dbReference type="SAM" id="SignalP"/>
    </source>
</evidence>
<evidence type="ECO:0000256" key="5">
    <source>
        <dbReference type="ARBA" id="ARBA00023136"/>
    </source>
</evidence>
<feature type="transmembrane region" description="Helical" evidence="8">
    <location>
        <begin position="147"/>
        <end position="165"/>
    </location>
</feature>
<dbReference type="InterPro" id="IPR045095">
    <property type="entry name" value="ACDP"/>
</dbReference>
<feature type="domain" description="CNNM transmembrane" evidence="11">
    <location>
        <begin position="58"/>
        <end position="238"/>
    </location>
</feature>
<dbReference type="GO" id="GO:0010960">
    <property type="term" value="P:magnesium ion homeostasis"/>
    <property type="evidence" value="ECO:0007669"/>
    <property type="project" value="InterPro"/>
</dbReference>
<dbReference type="InterPro" id="IPR046342">
    <property type="entry name" value="CBS_dom_sf"/>
</dbReference>
<dbReference type="InterPro" id="IPR044751">
    <property type="entry name" value="Ion_transp-like_CBS"/>
</dbReference>
<dbReference type="FunFam" id="3.10.580.10:FF:000006">
    <property type="entry name" value="DUF21 and CBS domain protein"/>
    <property type="match status" value="1"/>
</dbReference>
<dbReference type="SUPFAM" id="SSF54631">
    <property type="entry name" value="CBS-domain pair"/>
    <property type="match status" value="1"/>
</dbReference>
<dbReference type="PROSITE" id="PS51371">
    <property type="entry name" value="CBS"/>
    <property type="match status" value="1"/>
</dbReference>
<feature type="transmembrane region" description="Helical" evidence="8">
    <location>
        <begin position="62"/>
        <end position="84"/>
    </location>
</feature>
<evidence type="ECO:0000259" key="10">
    <source>
        <dbReference type="PROSITE" id="PS51371"/>
    </source>
</evidence>
<feature type="signal peptide" evidence="9">
    <location>
        <begin position="1"/>
        <end position="21"/>
    </location>
</feature>
<evidence type="ECO:0000256" key="1">
    <source>
        <dbReference type="ARBA" id="ARBA00004141"/>
    </source>
</evidence>
<keyword evidence="4 7" id="KW-1133">Transmembrane helix</keyword>
<dbReference type="InterPro" id="IPR002550">
    <property type="entry name" value="CNNM"/>
</dbReference>
<organism evidence="12">
    <name type="scientific">Neobodo designis</name>
    <name type="common">Flagellated protozoan</name>
    <name type="synonym">Bodo designis</name>
    <dbReference type="NCBI Taxonomy" id="312471"/>
    <lineage>
        <taxon>Eukaryota</taxon>
        <taxon>Discoba</taxon>
        <taxon>Euglenozoa</taxon>
        <taxon>Kinetoplastea</taxon>
        <taxon>Metakinetoplastina</taxon>
        <taxon>Neobodonida</taxon>
        <taxon>Neobodo</taxon>
    </lineage>
</organism>
<evidence type="ECO:0000256" key="8">
    <source>
        <dbReference type="SAM" id="Phobius"/>
    </source>
</evidence>
<evidence type="ECO:0000313" key="12">
    <source>
        <dbReference type="EMBL" id="CAD9107065.1"/>
    </source>
</evidence>
<dbReference type="EMBL" id="HBGF01015659">
    <property type="protein sequence ID" value="CAD9107065.1"/>
    <property type="molecule type" value="Transcribed_RNA"/>
</dbReference>